<dbReference type="PANTHER" id="PTHR36617:SF5">
    <property type="entry name" value="OS05G0421675 PROTEIN"/>
    <property type="match status" value="1"/>
</dbReference>
<dbReference type="EMBL" id="VEPZ02001720">
    <property type="protein sequence ID" value="KAE8661691.1"/>
    <property type="molecule type" value="Genomic_DNA"/>
</dbReference>
<dbReference type="AlphaFoldDB" id="A0A6A2WPI8"/>
<keyword evidence="2" id="KW-1185">Reference proteome</keyword>
<evidence type="ECO:0008006" key="3">
    <source>
        <dbReference type="Google" id="ProtNLM"/>
    </source>
</evidence>
<sequence>MGNDNKIEFWFDHWTEVVSLKDSFPRIFGISIQKSDKVREFGLWNFEVWEWKIELRRVLFDWELVLWNGFLQVSNRAISSTSDVDILKWIGVSDGLYKPKIYCSHVACVGMVEDPLWKMV</sequence>
<proteinExistence type="predicted"/>
<evidence type="ECO:0000313" key="1">
    <source>
        <dbReference type="EMBL" id="KAE8661691.1"/>
    </source>
</evidence>
<accession>A0A6A2WPI8</accession>
<comment type="caution">
    <text evidence="1">The sequence shown here is derived from an EMBL/GenBank/DDBJ whole genome shotgun (WGS) entry which is preliminary data.</text>
</comment>
<protein>
    <recommendedName>
        <fullName evidence="3">Reverse transcriptase zinc-binding domain-containing protein</fullName>
    </recommendedName>
</protein>
<gene>
    <name evidence="1" type="ORF">F3Y22_tig00113725pilonHSYRG01879</name>
</gene>
<organism evidence="1 2">
    <name type="scientific">Hibiscus syriacus</name>
    <name type="common">Rose of Sharon</name>
    <dbReference type="NCBI Taxonomy" id="106335"/>
    <lineage>
        <taxon>Eukaryota</taxon>
        <taxon>Viridiplantae</taxon>
        <taxon>Streptophyta</taxon>
        <taxon>Embryophyta</taxon>
        <taxon>Tracheophyta</taxon>
        <taxon>Spermatophyta</taxon>
        <taxon>Magnoliopsida</taxon>
        <taxon>eudicotyledons</taxon>
        <taxon>Gunneridae</taxon>
        <taxon>Pentapetalae</taxon>
        <taxon>rosids</taxon>
        <taxon>malvids</taxon>
        <taxon>Malvales</taxon>
        <taxon>Malvaceae</taxon>
        <taxon>Malvoideae</taxon>
        <taxon>Hibiscus</taxon>
    </lineage>
</organism>
<dbReference type="Proteomes" id="UP000436088">
    <property type="component" value="Unassembled WGS sequence"/>
</dbReference>
<reference evidence="1" key="1">
    <citation type="submission" date="2019-09" db="EMBL/GenBank/DDBJ databases">
        <title>Draft genome information of white flower Hibiscus syriacus.</title>
        <authorList>
            <person name="Kim Y.-M."/>
        </authorList>
    </citation>
    <scope>NUCLEOTIDE SEQUENCE [LARGE SCALE GENOMIC DNA]</scope>
    <source>
        <strain evidence="1">YM2019G1</strain>
    </source>
</reference>
<dbReference type="PANTHER" id="PTHR36617">
    <property type="entry name" value="PROTEIN, PUTATIVE-RELATED"/>
    <property type="match status" value="1"/>
</dbReference>
<evidence type="ECO:0000313" key="2">
    <source>
        <dbReference type="Proteomes" id="UP000436088"/>
    </source>
</evidence>
<name>A0A6A2WPI8_HIBSY</name>